<feature type="chain" id="PRO_5002816856" evidence="2">
    <location>
        <begin position="23"/>
        <end position="307"/>
    </location>
</feature>
<dbReference type="HOGENOM" id="CLU_906959_0_0_1"/>
<proteinExistence type="predicted"/>
<keyword evidence="2" id="KW-0732">Signal</keyword>
<accession>B4LXV4</accession>
<feature type="region of interest" description="Disordered" evidence="1">
    <location>
        <begin position="45"/>
        <end position="127"/>
    </location>
</feature>
<evidence type="ECO:0000313" key="3">
    <source>
        <dbReference type="EMBL" id="EDW67913.1"/>
    </source>
</evidence>
<name>B4LXV4_DROVI</name>
<evidence type="ECO:0000256" key="1">
    <source>
        <dbReference type="SAM" id="MobiDB-lite"/>
    </source>
</evidence>
<feature type="region of interest" description="Disordered" evidence="1">
    <location>
        <begin position="234"/>
        <end position="256"/>
    </location>
</feature>
<dbReference type="FunCoup" id="B4LXV4">
    <property type="interactions" value="93"/>
</dbReference>
<evidence type="ECO:0000313" key="4">
    <source>
        <dbReference type="Proteomes" id="UP000008792"/>
    </source>
</evidence>
<protein>
    <submittedName>
        <fullName evidence="3">Uncharacterized protein</fullName>
    </submittedName>
</protein>
<feature type="compositionally biased region" description="Basic and acidic residues" evidence="1">
    <location>
        <begin position="61"/>
        <end position="73"/>
    </location>
</feature>
<feature type="compositionally biased region" description="Polar residues" evidence="1">
    <location>
        <begin position="240"/>
        <end position="251"/>
    </location>
</feature>
<keyword evidence="4" id="KW-1185">Reference proteome</keyword>
<dbReference type="OrthoDB" id="7864247at2759"/>
<dbReference type="OMA" id="KCKPTEV"/>
<reference evidence="3 4" key="1">
    <citation type="journal article" date="2007" name="Nature">
        <title>Evolution of genes and genomes on the Drosophila phylogeny.</title>
        <authorList>
            <consortium name="Drosophila 12 Genomes Consortium"/>
            <person name="Clark A.G."/>
            <person name="Eisen M.B."/>
            <person name="Smith D.R."/>
            <person name="Bergman C.M."/>
            <person name="Oliver B."/>
            <person name="Markow T.A."/>
            <person name="Kaufman T.C."/>
            <person name="Kellis M."/>
            <person name="Gelbart W."/>
            <person name="Iyer V.N."/>
            <person name="Pollard D.A."/>
            <person name="Sackton T.B."/>
            <person name="Larracuente A.M."/>
            <person name="Singh N.D."/>
            <person name="Abad J.P."/>
            <person name="Abt D.N."/>
            <person name="Adryan B."/>
            <person name="Aguade M."/>
            <person name="Akashi H."/>
            <person name="Anderson W.W."/>
            <person name="Aquadro C.F."/>
            <person name="Ardell D.H."/>
            <person name="Arguello R."/>
            <person name="Artieri C.G."/>
            <person name="Barbash D.A."/>
            <person name="Barker D."/>
            <person name="Barsanti P."/>
            <person name="Batterham P."/>
            <person name="Batzoglou S."/>
            <person name="Begun D."/>
            <person name="Bhutkar A."/>
            <person name="Blanco E."/>
            <person name="Bosak S.A."/>
            <person name="Bradley R.K."/>
            <person name="Brand A.D."/>
            <person name="Brent M.R."/>
            <person name="Brooks A.N."/>
            <person name="Brown R.H."/>
            <person name="Butlin R.K."/>
            <person name="Caggese C."/>
            <person name="Calvi B.R."/>
            <person name="Bernardo de Carvalho A."/>
            <person name="Caspi A."/>
            <person name="Castrezana S."/>
            <person name="Celniker S.E."/>
            <person name="Chang J.L."/>
            <person name="Chapple C."/>
            <person name="Chatterji S."/>
            <person name="Chinwalla A."/>
            <person name="Civetta A."/>
            <person name="Clifton S.W."/>
            <person name="Comeron J.M."/>
            <person name="Costello J.C."/>
            <person name="Coyne J.A."/>
            <person name="Daub J."/>
            <person name="David R.G."/>
            <person name="Delcher A.L."/>
            <person name="Delehaunty K."/>
            <person name="Do C.B."/>
            <person name="Ebling H."/>
            <person name="Edwards K."/>
            <person name="Eickbush T."/>
            <person name="Evans J.D."/>
            <person name="Filipski A."/>
            <person name="Findeiss S."/>
            <person name="Freyhult E."/>
            <person name="Fulton L."/>
            <person name="Fulton R."/>
            <person name="Garcia A.C."/>
            <person name="Gardiner A."/>
            <person name="Garfield D.A."/>
            <person name="Garvin B.E."/>
            <person name="Gibson G."/>
            <person name="Gilbert D."/>
            <person name="Gnerre S."/>
            <person name="Godfrey J."/>
            <person name="Good R."/>
            <person name="Gotea V."/>
            <person name="Gravely B."/>
            <person name="Greenberg A.J."/>
            <person name="Griffiths-Jones S."/>
            <person name="Gross S."/>
            <person name="Guigo R."/>
            <person name="Gustafson E.A."/>
            <person name="Haerty W."/>
            <person name="Hahn M.W."/>
            <person name="Halligan D.L."/>
            <person name="Halpern A.L."/>
            <person name="Halter G.M."/>
            <person name="Han M.V."/>
            <person name="Heger A."/>
            <person name="Hillier L."/>
            <person name="Hinrichs A.S."/>
            <person name="Holmes I."/>
            <person name="Hoskins R.A."/>
            <person name="Hubisz M.J."/>
            <person name="Hultmark D."/>
            <person name="Huntley M.A."/>
            <person name="Jaffe D.B."/>
            <person name="Jagadeeshan S."/>
            <person name="Jeck W.R."/>
            <person name="Johnson J."/>
            <person name="Jones C.D."/>
            <person name="Jordan W.C."/>
            <person name="Karpen G.H."/>
            <person name="Kataoka E."/>
            <person name="Keightley P.D."/>
            <person name="Kheradpour P."/>
            <person name="Kirkness E.F."/>
            <person name="Koerich L.B."/>
            <person name="Kristiansen K."/>
            <person name="Kudrna D."/>
            <person name="Kulathinal R.J."/>
            <person name="Kumar S."/>
            <person name="Kwok R."/>
            <person name="Lander E."/>
            <person name="Langley C.H."/>
            <person name="Lapoint R."/>
            <person name="Lazzaro B.P."/>
            <person name="Lee S.J."/>
            <person name="Levesque L."/>
            <person name="Li R."/>
            <person name="Lin C.F."/>
            <person name="Lin M.F."/>
            <person name="Lindblad-Toh K."/>
            <person name="Llopart A."/>
            <person name="Long M."/>
            <person name="Low L."/>
            <person name="Lozovsky E."/>
            <person name="Lu J."/>
            <person name="Luo M."/>
            <person name="Machado C.A."/>
            <person name="Makalowski W."/>
            <person name="Marzo M."/>
            <person name="Matsuda M."/>
            <person name="Matzkin L."/>
            <person name="McAllister B."/>
            <person name="McBride C.S."/>
            <person name="McKernan B."/>
            <person name="McKernan K."/>
            <person name="Mendez-Lago M."/>
            <person name="Minx P."/>
            <person name="Mollenhauer M.U."/>
            <person name="Montooth K."/>
            <person name="Mount S.M."/>
            <person name="Mu X."/>
            <person name="Myers E."/>
            <person name="Negre B."/>
            <person name="Newfeld S."/>
            <person name="Nielsen R."/>
            <person name="Noor M.A."/>
            <person name="O'Grady P."/>
            <person name="Pachter L."/>
            <person name="Papaceit M."/>
            <person name="Parisi M.J."/>
            <person name="Parisi M."/>
            <person name="Parts L."/>
            <person name="Pedersen J.S."/>
            <person name="Pesole G."/>
            <person name="Phillippy A.M."/>
            <person name="Ponting C.P."/>
            <person name="Pop M."/>
            <person name="Porcelli D."/>
            <person name="Powell J.R."/>
            <person name="Prohaska S."/>
            <person name="Pruitt K."/>
            <person name="Puig M."/>
            <person name="Quesneville H."/>
            <person name="Ram K.R."/>
            <person name="Rand D."/>
            <person name="Rasmussen M.D."/>
            <person name="Reed L.K."/>
            <person name="Reenan R."/>
            <person name="Reily A."/>
            <person name="Remington K.A."/>
            <person name="Rieger T.T."/>
            <person name="Ritchie M.G."/>
            <person name="Robin C."/>
            <person name="Rogers Y.H."/>
            <person name="Rohde C."/>
            <person name="Rozas J."/>
            <person name="Rubenfield M.J."/>
            <person name="Ruiz A."/>
            <person name="Russo S."/>
            <person name="Salzberg S.L."/>
            <person name="Sanchez-Gracia A."/>
            <person name="Saranga D.J."/>
            <person name="Sato H."/>
            <person name="Schaeffer S.W."/>
            <person name="Schatz M.C."/>
            <person name="Schlenke T."/>
            <person name="Schwartz R."/>
            <person name="Segarra C."/>
            <person name="Singh R.S."/>
            <person name="Sirot L."/>
            <person name="Sirota M."/>
            <person name="Sisneros N.B."/>
            <person name="Smith C.D."/>
            <person name="Smith T.F."/>
            <person name="Spieth J."/>
            <person name="Stage D.E."/>
            <person name="Stark A."/>
            <person name="Stephan W."/>
            <person name="Strausberg R.L."/>
            <person name="Strempel S."/>
            <person name="Sturgill D."/>
            <person name="Sutton G."/>
            <person name="Sutton G.G."/>
            <person name="Tao W."/>
            <person name="Teichmann S."/>
            <person name="Tobari Y.N."/>
            <person name="Tomimura Y."/>
            <person name="Tsolas J.M."/>
            <person name="Valente V.L."/>
            <person name="Venter E."/>
            <person name="Venter J.C."/>
            <person name="Vicario S."/>
            <person name="Vieira F.G."/>
            <person name="Vilella A.J."/>
            <person name="Villasante A."/>
            <person name="Walenz B."/>
            <person name="Wang J."/>
            <person name="Wasserman M."/>
            <person name="Watts T."/>
            <person name="Wilson D."/>
            <person name="Wilson R.K."/>
            <person name="Wing R.A."/>
            <person name="Wolfner M.F."/>
            <person name="Wong A."/>
            <person name="Wong G.K."/>
            <person name="Wu C.I."/>
            <person name="Wu G."/>
            <person name="Yamamoto D."/>
            <person name="Yang H.P."/>
            <person name="Yang S.P."/>
            <person name="Yorke J.A."/>
            <person name="Yoshida K."/>
            <person name="Zdobnov E."/>
            <person name="Zhang P."/>
            <person name="Zhang Y."/>
            <person name="Zimin A.V."/>
            <person name="Baldwin J."/>
            <person name="Abdouelleil A."/>
            <person name="Abdulkadir J."/>
            <person name="Abebe A."/>
            <person name="Abera B."/>
            <person name="Abreu J."/>
            <person name="Acer S.C."/>
            <person name="Aftuck L."/>
            <person name="Alexander A."/>
            <person name="An P."/>
            <person name="Anderson E."/>
            <person name="Anderson S."/>
            <person name="Arachi H."/>
            <person name="Azer M."/>
            <person name="Bachantsang P."/>
            <person name="Barry A."/>
            <person name="Bayul T."/>
            <person name="Berlin A."/>
            <person name="Bessette D."/>
            <person name="Bloom T."/>
            <person name="Blye J."/>
            <person name="Boguslavskiy L."/>
            <person name="Bonnet C."/>
            <person name="Boukhgalter B."/>
            <person name="Bourzgui I."/>
            <person name="Brown A."/>
            <person name="Cahill P."/>
            <person name="Channer S."/>
            <person name="Cheshatsang Y."/>
            <person name="Chuda L."/>
            <person name="Citroen M."/>
            <person name="Collymore A."/>
            <person name="Cooke P."/>
            <person name="Costello M."/>
            <person name="D'Aco K."/>
            <person name="Daza R."/>
            <person name="De Haan G."/>
            <person name="DeGray S."/>
            <person name="DeMaso C."/>
            <person name="Dhargay N."/>
            <person name="Dooley K."/>
            <person name="Dooley E."/>
            <person name="Doricent M."/>
            <person name="Dorje P."/>
            <person name="Dorjee K."/>
            <person name="Dupes A."/>
            <person name="Elong R."/>
            <person name="Falk J."/>
            <person name="Farina A."/>
            <person name="Faro S."/>
            <person name="Ferguson D."/>
            <person name="Fisher S."/>
            <person name="Foley C.D."/>
            <person name="Franke A."/>
            <person name="Friedrich D."/>
            <person name="Gadbois L."/>
            <person name="Gearin G."/>
            <person name="Gearin C.R."/>
            <person name="Giannoukos G."/>
            <person name="Goode T."/>
            <person name="Graham J."/>
            <person name="Grandbois E."/>
            <person name="Grewal S."/>
            <person name="Gyaltsen K."/>
            <person name="Hafez N."/>
            <person name="Hagos B."/>
            <person name="Hall J."/>
            <person name="Henson C."/>
            <person name="Hollinger A."/>
            <person name="Honan T."/>
            <person name="Huard M.D."/>
            <person name="Hughes L."/>
            <person name="Hurhula B."/>
            <person name="Husby M.E."/>
            <person name="Kamat A."/>
            <person name="Kanga B."/>
            <person name="Kashin S."/>
            <person name="Khazanovich D."/>
            <person name="Kisner P."/>
            <person name="Lance K."/>
            <person name="Lara M."/>
            <person name="Lee W."/>
            <person name="Lennon N."/>
            <person name="Letendre F."/>
            <person name="LeVine R."/>
            <person name="Lipovsky A."/>
            <person name="Liu X."/>
            <person name="Liu J."/>
            <person name="Liu S."/>
            <person name="Lokyitsang T."/>
            <person name="Lokyitsang Y."/>
            <person name="Lubonja R."/>
            <person name="Lui A."/>
            <person name="MacDonald P."/>
            <person name="Magnisalis V."/>
            <person name="Maru K."/>
            <person name="Matthews C."/>
            <person name="McCusker W."/>
            <person name="McDonough S."/>
            <person name="Mehta T."/>
            <person name="Meldrim J."/>
            <person name="Meneus L."/>
            <person name="Mihai O."/>
            <person name="Mihalev A."/>
            <person name="Mihova T."/>
            <person name="Mittelman R."/>
            <person name="Mlenga V."/>
            <person name="Montmayeur A."/>
            <person name="Mulrain L."/>
            <person name="Navidi A."/>
            <person name="Naylor J."/>
            <person name="Negash T."/>
            <person name="Nguyen T."/>
            <person name="Nguyen N."/>
            <person name="Nicol R."/>
            <person name="Norbu C."/>
            <person name="Norbu N."/>
            <person name="Novod N."/>
            <person name="O'Neill B."/>
            <person name="Osman S."/>
            <person name="Markiewicz E."/>
            <person name="Oyono O.L."/>
            <person name="Patti C."/>
            <person name="Phunkhang P."/>
            <person name="Pierre F."/>
            <person name="Priest M."/>
            <person name="Raghuraman S."/>
            <person name="Rege F."/>
            <person name="Reyes R."/>
            <person name="Rise C."/>
            <person name="Rogov P."/>
            <person name="Ross K."/>
            <person name="Ryan E."/>
            <person name="Settipalli S."/>
            <person name="Shea T."/>
            <person name="Sherpa N."/>
            <person name="Shi L."/>
            <person name="Shih D."/>
            <person name="Sparrow T."/>
            <person name="Spaulding J."/>
            <person name="Stalker J."/>
            <person name="Stange-Thomann N."/>
            <person name="Stavropoulos S."/>
            <person name="Stone C."/>
            <person name="Strader C."/>
            <person name="Tesfaye S."/>
            <person name="Thomson T."/>
            <person name="Thoulutsang Y."/>
            <person name="Thoulutsang D."/>
            <person name="Topham K."/>
            <person name="Topping I."/>
            <person name="Tsamla T."/>
            <person name="Vassiliev H."/>
            <person name="Vo A."/>
            <person name="Wangchuk T."/>
            <person name="Wangdi T."/>
            <person name="Weiand M."/>
            <person name="Wilkinson J."/>
            <person name="Wilson A."/>
            <person name="Yadav S."/>
            <person name="Young G."/>
            <person name="Yu Q."/>
            <person name="Zembek L."/>
            <person name="Zhong D."/>
            <person name="Zimmer A."/>
            <person name="Zwirko Z."/>
            <person name="Jaffe D.B."/>
            <person name="Alvarez P."/>
            <person name="Brockman W."/>
            <person name="Butler J."/>
            <person name="Chin C."/>
            <person name="Gnerre S."/>
            <person name="Grabherr M."/>
            <person name="Kleber M."/>
            <person name="Mauceli E."/>
            <person name="MacCallum I."/>
        </authorList>
    </citation>
    <scope>NUCLEOTIDE SEQUENCE [LARGE SCALE GENOMIC DNA]</scope>
    <source>
        <strain evidence="4">Tucson 15010-1051.87</strain>
    </source>
</reference>
<gene>
    <name evidence="3" type="primary">Dvir\GJ24426</name>
    <name evidence="3" type="ORF">Dvir_GJ24426</name>
</gene>
<sequence>MELYHYMYYVVLLLLACKTGLTVDSTVKDPAGQIAQLTPLANVVQSKTDTESKPPIQPEKQVTEKAPDQEKQQAENQSVKTVIPVQPDKSVQPRNEKHPDKSKPAGNEKYPQKQRRSETKDKNTKKCKPTEVLTANKGCVNRELYMHQILQRAWADENLDEAKDKAGLARSIECPDGQVQTPTGCAPQRKYLLGNDERVPVLPSHLHGERVYAAAGYLPALFENSEETNIYRAGPIGKPNRNTVQGTNNDNPVGHKTRHKYIYLPGRLLRSGRACRPYEVLGIKNRCIRKLGKVGLYKHKSHVYGHK</sequence>
<feature type="compositionally biased region" description="Basic and acidic residues" evidence="1">
    <location>
        <begin position="94"/>
        <end position="103"/>
    </location>
</feature>
<dbReference type="eggNOG" id="ENOG502TAUF">
    <property type="taxonomic scope" value="Eukaryota"/>
</dbReference>
<dbReference type="InParanoid" id="B4LXV4"/>
<organism evidence="3 4">
    <name type="scientific">Drosophila virilis</name>
    <name type="common">Fruit fly</name>
    <dbReference type="NCBI Taxonomy" id="7244"/>
    <lineage>
        <taxon>Eukaryota</taxon>
        <taxon>Metazoa</taxon>
        <taxon>Ecdysozoa</taxon>
        <taxon>Arthropoda</taxon>
        <taxon>Hexapoda</taxon>
        <taxon>Insecta</taxon>
        <taxon>Pterygota</taxon>
        <taxon>Neoptera</taxon>
        <taxon>Endopterygota</taxon>
        <taxon>Diptera</taxon>
        <taxon>Brachycera</taxon>
        <taxon>Muscomorpha</taxon>
        <taxon>Ephydroidea</taxon>
        <taxon>Drosophilidae</taxon>
        <taxon>Drosophila</taxon>
    </lineage>
</organism>
<dbReference type="AlphaFoldDB" id="B4LXV4"/>
<dbReference type="EMBL" id="CH940650">
    <property type="protein sequence ID" value="EDW67913.1"/>
    <property type="molecule type" value="Genomic_DNA"/>
</dbReference>
<dbReference type="KEGG" id="dvi:6630499"/>
<feature type="compositionally biased region" description="Basic and acidic residues" evidence="1">
    <location>
        <begin position="115"/>
        <end position="124"/>
    </location>
</feature>
<dbReference type="PhylomeDB" id="B4LXV4"/>
<evidence type="ECO:0000256" key="2">
    <source>
        <dbReference type="SAM" id="SignalP"/>
    </source>
</evidence>
<feature type="signal peptide" evidence="2">
    <location>
        <begin position="1"/>
        <end position="22"/>
    </location>
</feature>
<dbReference type="Proteomes" id="UP000008792">
    <property type="component" value="Unassembled WGS sequence"/>
</dbReference>